<dbReference type="PANTHER" id="PTHR43409">
    <property type="entry name" value="ANAEROBIC MAGNESIUM-PROTOPORPHYRIN IX MONOMETHYL ESTER CYCLASE-RELATED"/>
    <property type="match status" value="1"/>
</dbReference>
<dbReference type="SFLD" id="SFLDS00029">
    <property type="entry name" value="Radical_SAM"/>
    <property type="match status" value="1"/>
</dbReference>
<evidence type="ECO:0000313" key="11">
    <source>
        <dbReference type="Proteomes" id="UP000831113"/>
    </source>
</evidence>
<name>A0ABY4D0A9_9BACT</name>
<keyword evidence="6" id="KW-0408">Iron</keyword>
<evidence type="ECO:0000256" key="6">
    <source>
        <dbReference type="ARBA" id="ARBA00023004"/>
    </source>
</evidence>
<feature type="domain" description="Radical SAM core" evidence="9">
    <location>
        <begin position="157"/>
        <end position="389"/>
    </location>
</feature>
<dbReference type="SMART" id="SM00729">
    <property type="entry name" value="Elp3"/>
    <property type="match status" value="1"/>
</dbReference>
<evidence type="ECO:0000256" key="7">
    <source>
        <dbReference type="ARBA" id="ARBA00023014"/>
    </source>
</evidence>
<keyword evidence="4" id="KW-0949">S-adenosyl-L-methionine</keyword>
<dbReference type="SFLD" id="SFLDG01123">
    <property type="entry name" value="methyltransferase_(Class_B)"/>
    <property type="match status" value="1"/>
</dbReference>
<evidence type="ECO:0000256" key="4">
    <source>
        <dbReference type="ARBA" id="ARBA00022691"/>
    </source>
</evidence>
<keyword evidence="7" id="KW-0411">Iron-sulfur</keyword>
<dbReference type="PANTHER" id="PTHR43409:SF7">
    <property type="entry name" value="BLL1977 PROTEIN"/>
    <property type="match status" value="1"/>
</dbReference>
<sequence length="475" mass="54072">MRVKFILPALTEATNPYWRPIKYSLFPPLGLATLAAFLPPDWEAELQDEHVEPLYLDDSPDLVVIQVYITNAYRAYALADLYRSRGCYVCLGGLHVTSLPEEAAPHADSLFLGPGEDTFPQFLRDWQQRQPKPRYVAPSSRTLVGTPPIRRDLIRRELYLVPNSIVVTRGCPHHCDFCYKDAFFEGGNTFYTQPVDDALAEIDRLPGRHLYFLDDHLLGHQRFAASLFEGMRGMGRLFQGAATVDSILRDTGLLEKAAAAGLRSLFVGFETLNKANLRASNKRQNLGRDYARAIARLHDLGIMINGSFVFGLDDDRPDVFQRTVEWAVRHGITTATFHIATPYPGTDYFKRIEAEGRLLHRRWNEYDTRTVVHQPGPHLTATQLKAGYDWAYREFFSWANITKASLAHDSLKHQLKHFAYAGGWKRFEPLWNFMIKTRHLHSMRPLLEAILAKVQGQRPISTPTPADFIPLPIVS</sequence>
<dbReference type="Pfam" id="PF02310">
    <property type="entry name" value="B12-binding"/>
    <property type="match status" value="1"/>
</dbReference>
<dbReference type="Pfam" id="PF04055">
    <property type="entry name" value="Radical_SAM"/>
    <property type="match status" value="1"/>
</dbReference>
<dbReference type="Gene3D" id="3.40.50.280">
    <property type="entry name" value="Cobalamin-binding domain"/>
    <property type="match status" value="1"/>
</dbReference>
<reference evidence="10 11" key="1">
    <citation type="submission" date="2022-03" db="EMBL/GenBank/DDBJ databases">
        <title>Hymenobactersp. isolated from the air.</title>
        <authorList>
            <person name="Won M."/>
            <person name="Kwon S.-W."/>
        </authorList>
    </citation>
    <scope>NUCLEOTIDE SEQUENCE [LARGE SCALE GENOMIC DNA]</scope>
    <source>
        <strain evidence="10 11">KACC 21982</strain>
    </source>
</reference>
<evidence type="ECO:0000313" key="10">
    <source>
        <dbReference type="EMBL" id="UOG75462.1"/>
    </source>
</evidence>
<dbReference type="EMBL" id="CP094669">
    <property type="protein sequence ID" value="UOG75462.1"/>
    <property type="molecule type" value="Genomic_DNA"/>
</dbReference>
<dbReference type="CDD" id="cd01335">
    <property type="entry name" value="Radical_SAM"/>
    <property type="match status" value="1"/>
</dbReference>
<comment type="cofactor">
    <cofactor evidence="1">
        <name>[4Fe-4S] cluster</name>
        <dbReference type="ChEBI" id="CHEBI:49883"/>
    </cofactor>
</comment>
<dbReference type="PROSITE" id="PS51332">
    <property type="entry name" value="B12_BINDING"/>
    <property type="match status" value="1"/>
</dbReference>
<feature type="domain" description="B12-binding" evidence="8">
    <location>
        <begin position="2"/>
        <end position="133"/>
    </location>
</feature>
<dbReference type="InterPro" id="IPR006638">
    <property type="entry name" value="Elp3/MiaA/NifB-like_rSAM"/>
</dbReference>
<gene>
    <name evidence="10" type="ORF">MTX78_02435</name>
</gene>
<organism evidence="10 11">
    <name type="scientific">Hymenobacter tibetensis</name>
    <dbReference type="NCBI Taxonomy" id="497967"/>
    <lineage>
        <taxon>Bacteria</taxon>
        <taxon>Pseudomonadati</taxon>
        <taxon>Bacteroidota</taxon>
        <taxon>Cytophagia</taxon>
        <taxon>Cytophagales</taxon>
        <taxon>Hymenobacteraceae</taxon>
        <taxon>Hymenobacter</taxon>
    </lineage>
</organism>
<dbReference type="PROSITE" id="PS51918">
    <property type="entry name" value="RADICAL_SAM"/>
    <property type="match status" value="1"/>
</dbReference>
<dbReference type="CDD" id="cd02068">
    <property type="entry name" value="radical_SAM_B12_BD"/>
    <property type="match status" value="1"/>
</dbReference>
<evidence type="ECO:0000259" key="8">
    <source>
        <dbReference type="PROSITE" id="PS51332"/>
    </source>
</evidence>
<dbReference type="InterPro" id="IPR023404">
    <property type="entry name" value="rSAM_horseshoe"/>
</dbReference>
<evidence type="ECO:0000256" key="5">
    <source>
        <dbReference type="ARBA" id="ARBA00022723"/>
    </source>
</evidence>
<dbReference type="InterPro" id="IPR006158">
    <property type="entry name" value="Cobalamin-bd"/>
</dbReference>
<evidence type="ECO:0000256" key="1">
    <source>
        <dbReference type="ARBA" id="ARBA00001966"/>
    </source>
</evidence>
<keyword evidence="5" id="KW-0479">Metal-binding</keyword>
<evidence type="ECO:0000259" key="9">
    <source>
        <dbReference type="PROSITE" id="PS51918"/>
    </source>
</evidence>
<evidence type="ECO:0000256" key="2">
    <source>
        <dbReference type="ARBA" id="ARBA00022603"/>
    </source>
</evidence>
<dbReference type="Gene3D" id="3.80.30.20">
    <property type="entry name" value="tm_1862 like domain"/>
    <property type="match status" value="1"/>
</dbReference>
<dbReference type="SUPFAM" id="SSF102114">
    <property type="entry name" value="Radical SAM enzymes"/>
    <property type="match status" value="1"/>
</dbReference>
<accession>A0ABY4D0A9</accession>
<keyword evidence="3" id="KW-0808">Transferase</keyword>
<keyword evidence="2" id="KW-0489">Methyltransferase</keyword>
<proteinExistence type="predicted"/>
<evidence type="ECO:0000256" key="3">
    <source>
        <dbReference type="ARBA" id="ARBA00022679"/>
    </source>
</evidence>
<dbReference type="InterPro" id="IPR051198">
    <property type="entry name" value="BchE-like"/>
</dbReference>
<dbReference type="SFLD" id="SFLDG01082">
    <property type="entry name" value="B12-binding_domain_containing"/>
    <property type="match status" value="1"/>
</dbReference>
<keyword evidence="11" id="KW-1185">Reference proteome</keyword>
<dbReference type="Proteomes" id="UP000831113">
    <property type="component" value="Chromosome"/>
</dbReference>
<protein>
    <submittedName>
        <fullName evidence="10">Radical SAM protein</fullName>
    </submittedName>
</protein>
<dbReference type="InterPro" id="IPR058240">
    <property type="entry name" value="rSAM_sf"/>
</dbReference>
<dbReference type="InterPro" id="IPR034466">
    <property type="entry name" value="Methyltransferase_Class_B"/>
</dbReference>
<dbReference type="RefSeq" id="WP_243799594.1">
    <property type="nucleotide sequence ID" value="NZ_CP094669.1"/>
</dbReference>
<dbReference type="InterPro" id="IPR007197">
    <property type="entry name" value="rSAM"/>
</dbReference>